<accession>A0A448YWG8</accession>
<feature type="compositionally biased region" description="Basic and acidic residues" evidence="1">
    <location>
        <begin position="11"/>
        <end position="23"/>
    </location>
</feature>
<feature type="compositionally biased region" description="Low complexity" evidence="1">
    <location>
        <begin position="51"/>
        <end position="60"/>
    </location>
</feature>
<dbReference type="SUPFAM" id="SSF51197">
    <property type="entry name" value="Clavaminate synthase-like"/>
    <property type="match status" value="1"/>
</dbReference>
<feature type="region of interest" description="Disordered" evidence="1">
    <location>
        <begin position="428"/>
        <end position="462"/>
    </location>
</feature>
<sequence>MTQDGKKRRRSVDANKLDADKQAQNRNSAKKKAKKEKKSKKNKKDEHHNDSSGGINNGNDEVNCKQSSSLMDSIFGAGSNTGSGSVNAATKTKSSSLMDSIFNSDNSTFVANKTSSSTAALFDSTATETAPTKIYHQPFPQQLPERKTTPKTDNNANNECDDDADLIRKTLHNRKIRSEHRPLMRKALDFPGVFHNEEADEGNGFFLLDDENERAKETADAVRDHGLCIIRKAIDPTDSSTDGGSHPLRDVVLPAAKALQRKLNKALKARNIHHSSETFRFREAASRCRGRTDVVFDEFEKDESMIDISRQILRNKKVYPVIKNLLGAASGNDGDSDEDVKLVYAGLIFSYPNSCDQPWHQDGTPLFPELPRNQSSLLQASLPPYALNVFLPLEDEDGSIEKGPTEFLPNSHKWESPDERLRMANLSSGDAVEENVGNGDDDDDEGSDRSDEDDEGNSDDEAIIAPVLKCGDALIYDYRVCHRGTANLFGKFRSMIGSEATSKKKKKKKKKREQNDEDDVTGTRRILYLMYARPWFTDHVNFDYTKSAESLFDYNKVMS</sequence>
<feature type="compositionally biased region" description="Basic residues" evidence="1">
    <location>
        <begin position="28"/>
        <end position="42"/>
    </location>
</feature>
<dbReference type="PANTHER" id="PTHR37563:SF2">
    <property type="entry name" value="PHYTANOYL-COA DIOXYGENASE FAMILY PROTEIN (AFU_ORTHOLOGUE AFUA_2G03330)"/>
    <property type="match status" value="1"/>
</dbReference>
<name>A0A448YWG8_9STRA</name>
<dbReference type="OrthoDB" id="420046at2759"/>
<dbReference type="Pfam" id="PF05721">
    <property type="entry name" value="PhyH"/>
    <property type="match status" value="1"/>
</dbReference>
<keyword evidence="3" id="KW-1185">Reference proteome</keyword>
<feature type="compositionally biased region" description="Basic residues" evidence="1">
    <location>
        <begin position="1"/>
        <end position="10"/>
    </location>
</feature>
<gene>
    <name evidence="2" type="ORF">PSNMU_V1.4_AUG-EV-PASAV3_0007790</name>
</gene>
<dbReference type="InterPro" id="IPR051961">
    <property type="entry name" value="Fungal_Metabolite_Diox"/>
</dbReference>
<feature type="region of interest" description="Disordered" evidence="1">
    <location>
        <begin position="1"/>
        <end position="65"/>
    </location>
</feature>
<organism evidence="2 3">
    <name type="scientific">Pseudo-nitzschia multistriata</name>
    <dbReference type="NCBI Taxonomy" id="183589"/>
    <lineage>
        <taxon>Eukaryota</taxon>
        <taxon>Sar</taxon>
        <taxon>Stramenopiles</taxon>
        <taxon>Ochrophyta</taxon>
        <taxon>Bacillariophyta</taxon>
        <taxon>Bacillariophyceae</taxon>
        <taxon>Bacillariophycidae</taxon>
        <taxon>Bacillariales</taxon>
        <taxon>Bacillariaceae</taxon>
        <taxon>Pseudo-nitzschia</taxon>
    </lineage>
</organism>
<evidence type="ECO:0000313" key="3">
    <source>
        <dbReference type="Proteomes" id="UP000291116"/>
    </source>
</evidence>
<feature type="region of interest" description="Disordered" evidence="1">
    <location>
        <begin position="131"/>
        <end position="161"/>
    </location>
</feature>
<evidence type="ECO:0000256" key="1">
    <source>
        <dbReference type="SAM" id="MobiDB-lite"/>
    </source>
</evidence>
<proteinExistence type="predicted"/>
<dbReference type="Gene3D" id="2.60.120.620">
    <property type="entry name" value="q2cbj1_9rhob like domain"/>
    <property type="match status" value="1"/>
</dbReference>
<dbReference type="InterPro" id="IPR008775">
    <property type="entry name" value="Phytyl_CoA_dOase-like"/>
</dbReference>
<feature type="compositionally biased region" description="Acidic residues" evidence="1">
    <location>
        <begin position="439"/>
        <end position="462"/>
    </location>
</feature>
<dbReference type="Proteomes" id="UP000291116">
    <property type="component" value="Unassembled WGS sequence"/>
</dbReference>
<dbReference type="EMBL" id="CAACVS010000018">
    <property type="protein sequence ID" value="VEU34086.1"/>
    <property type="molecule type" value="Genomic_DNA"/>
</dbReference>
<evidence type="ECO:0000313" key="2">
    <source>
        <dbReference type="EMBL" id="VEU34086.1"/>
    </source>
</evidence>
<dbReference type="PANTHER" id="PTHR37563">
    <property type="entry name" value="PHYTANOYL-COA DIOXYGENASE FAMILY PROTEIN (AFU_ORTHOLOGUE AFUA_2G03330)"/>
    <property type="match status" value="1"/>
</dbReference>
<protein>
    <submittedName>
        <fullName evidence="2">Uncharacterized protein</fullName>
    </submittedName>
</protein>
<reference evidence="2 3" key="1">
    <citation type="submission" date="2019-01" db="EMBL/GenBank/DDBJ databases">
        <authorList>
            <person name="Ferrante I. M."/>
        </authorList>
    </citation>
    <scope>NUCLEOTIDE SEQUENCE [LARGE SCALE GENOMIC DNA]</scope>
    <source>
        <strain evidence="2 3">B856</strain>
    </source>
</reference>
<dbReference type="AlphaFoldDB" id="A0A448YWG8"/>